<dbReference type="EMBL" id="JAVHNQ010000007">
    <property type="protein sequence ID" value="KAK6341457.1"/>
    <property type="molecule type" value="Genomic_DNA"/>
</dbReference>
<organism evidence="7 8">
    <name type="scientific">Orbilia brochopaga</name>
    <dbReference type="NCBI Taxonomy" id="3140254"/>
    <lineage>
        <taxon>Eukaryota</taxon>
        <taxon>Fungi</taxon>
        <taxon>Dikarya</taxon>
        <taxon>Ascomycota</taxon>
        <taxon>Pezizomycotina</taxon>
        <taxon>Orbiliomycetes</taxon>
        <taxon>Orbiliales</taxon>
        <taxon>Orbiliaceae</taxon>
        <taxon>Orbilia</taxon>
    </lineage>
</organism>
<accession>A0AAV9UI86</accession>
<evidence type="ECO:0000256" key="5">
    <source>
        <dbReference type="PROSITE-ProRule" id="PRU01240"/>
    </source>
</evidence>
<evidence type="ECO:0000313" key="8">
    <source>
        <dbReference type="Proteomes" id="UP001375240"/>
    </source>
</evidence>
<evidence type="ECO:0000256" key="1">
    <source>
        <dbReference type="ARBA" id="ARBA00011073"/>
    </source>
</evidence>
<dbReference type="InterPro" id="IPR000209">
    <property type="entry name" value="Peptidase_S8/S53_dom"/>
</dbReference>
<keyword evidence="2 7" id="KW-0645">Protease</keyword>
<proteinExistence type="inferred from homology"/>
<keyword evidence="4" id="KW-0720">Serine protease</keyword>
<dbReference type="AlphaFoldDB" id="A0AAV9UI86"/>
<evidence type="ECO:0000259" key="6">
    <source>
        <dbReference type="Pfam" id="PF00082"/>
    </source>
</evidence>
<keyword evidence="3" id="KW-0378">Hydrolase</keyword>
<evidence type="ECO:0000256" key="4">
    <source>
        <dbReference type="ARBA" id="ARBA00022825"/>
    </source>
</evidence>
<evidence type="ECO:0000256" key="3">
    <source>
        <dbReference type="ARBA" id="ARBA00022801"/>
    </source>
</evidence>
<dbReference type="SUPFAM" id="SSF52743">
    <property type="entry name" value="Subtilisin-like"/>
    <property type="match status" value="1"/>
</dbReference>
<comment type="caution">
    <text evidence="7">The sequence shown here is derived from an EMBL/GenBank/DDBJ whole genome shotgun (WGS) entry which is preliminary data.</text>
</comment>
<sequence length="190" mass="21645">MHKRFWNYKTLGEGQVVYVLESGCDMDHPEITNVTFQDWIFAGGFPDDEQNEVYTDNGYHGTPVVGRVAGKNTGVAQKASIVVVKYVDGRGEWIPEYTLDGLIRIHDHILRNNAHRNCIINISLSYTPARERQIFVADYETNYEEVLQDVIDALMELPNVIMVVGSGNEDPLVYKPAFRSKFVYNDEKPT</sequence>
<feature type="domain" description="Peptidase S8/S53" evidence="6">
    <location>
        <begin position="12"/>
        <end position="170"/>
    </location>
</feature>
<comment type="caution">
    <text evidence="5">Lacks conserved residue(s) required for the propagation of feature annotation.</text>
</comment>
<evidence type="ECO:0000313" key="7">
    <source>
        <dbReference type="EMBL" id="KAK6341457.1"/>
    </source>
</evidence>
<comment type="similarity">
    <text evidence="1 5">Belongs to the peptidase S8 family.</text>
</comment>
<name>A0AAV9UI86_9PEZI</name>
<dbReference type="Gene3D" id="3.40.50.200">
    <property type="entry name" value="Peptidase S8/S53 domain"/>
    <property type="match status" value="1"/>
</dbReference>
<reference evidence="7 8" key="1">
    <citation type="submission" date="2019-10" db="EMBL/GenBank/DDBJ databases">
        <authorList>
            <person name="Palmer J.M."/>
        </authorList>
    </citation>
    <scope>NUCLEOTIDE SEQUENCE [LARGE SCALE GENOMIC DNA]</scope>
    <source>
        <strain evidence="7 8">TWF696</strain>
    </source>
</reference>
<dbReference type="Proteomes" id="UP001375240">
    <property type="component" value="Unassembled WGS sequence"/>
</dbReference>
<dbReference type="InterPro" id="IPR015500">
    <property type="entry name" value="Peptidase_S8_subtilisin-rel"/>
</dbReference>
<gene>
    <name evidence="7" type="primary">SUB9</name>
    <name evidence="7" type="ORF">TWF696_008531</name>
</gene>
<keyword evidence="8" id="KW-1185">Reference proteome</keyword>
<protein>
    <submittedName>
        <fullName evidence="7">Secreted subtilisin-like serine protease sub9</fullName>
    </submittedName>
</protein>
<dbReference type="InterPro" id="IPR036852">
    <property type="entry name" value="Peptidase_S8/S53_dom_sf"/>
</dbReference>
<dbReference type="Pfam" id="PF00082">
    <property type="entry name" value="Peptidase_S8"/>
    <property type="match status" value="1"/>
</dbReference>
<dbReference type="CDD" id="cd00306">
    <property type="entry name" value="Peptidases_S8_S53"/>
    <property type="match status" value="1"/>
</dbReference>
<dbReference type="GO" id="GO:0006508">
    <property type="term" value="P:proteolysis"/>
    <property type="evidence" value="ECO:0007669"/>
    <property type="project" value="UniProtKB-KW"/>
</dbReference>
<dbReference type="PANTHER" id="PTHR43806">
    <property type="entry name" value="PEPTIDASE S8"/>
    <property type="match status" value="1"/>
</dbReference>
<dbReference type="PROSITE" id="PS51892">
    <property type="entry name" value="SUBTILASE"/>
    <property type="match status" value="1"/>
</dbReference>
<dbReference type="PANTHER" id="PTHR43806:SF11">
    <property type="entry name" value="CEREVISIN-RELATED"/>
    <property type="match status" value="1"/>
</dbReference>
<dbReference type="InterPro" id="IPR050131">
    <property type="entry name" value="Peptidase_S8_subtilisin-like"/>
</dbReference>
<dbReference type="GO" id="GO:0004252">
    <property type="term" value="F:serine-type endopeptidase activity"/>
    <property type="evidence" value="ECO:0007669"/>
    <property type="project" value="InterPro"/>
</dbReference>
<evidence type="ECO:0000256" key="2">
    <source>
        <dbReference type="ARBA" id="ARBA00022670"/>
    </source>
</evidence>
<dbReference type="PRINTS" id="PR00723">
    <property type="entry name" value="SUBTILISIN"/>
</dbReference>